<dbReference type="GO" id="GO:0006354">
    <property type="term" value="P:DNA-templated transcription elongation"/>
    <property type="evidence" value="ECO:0007669"/>
    <property type="project" value="TreeGrafter"/>
</dbReference>
<dbReference type="STRING" id="1802370.A2Z62_02125"/>
<accession>A0A1G2PZ87</accession>
<dbReference type="NCBIfam" id="TIGR01462">
    <property type="entry name" value="greA"/>
    <property type="match status" value="1"/>
</dbReference>
<dbReference type="InterPro" id="IPR028624">
    <property type="entry name" value="Tscrpt_elong_fac_GreA/B"/>
</dbReference>
<dbReference type="InterPro" id="IPR022691">
    <property type="entry name" value="Tscrpt_elong_fac_GreA/B_N"/>
</dbReference>
<evidence type="ECO:0000256" key="5">
    <source>
        <dbReference type="ARBA" id="ARBA00023163"/>
    </source>
</evidence>
<evidence type="ECO:0000256" key="9">
    <source>
        <dbReference type="RuleBase" id="RU000556"/>
    </source>
</evidence>
<keyword evidence="4 8" id="KW-0238">DNA-binding</keyword>
<dbReference type="Pfam" id="PF03449">
    <property type="entry name" value="GreA_GreB_N"/>
    <property type="match status" value="1"/>
</dbReference>
<dbReference type="PANTHER" id="PTHR30437">
    <property type="entry name" value="TRANSCRIPTION ELONGATION FACTOR GREA"/>
    <property type="match status" value="1"/>
</dbReference>
<keyword evidence="12" id="KW-0251">Elongation factor</keyword>
<dbReference type="SUPFAM" id="SSF46557">
    <property type="entry name" value="GreA transcript cleavage protein, N-terminal domain"/>
    <property type="match status" value="1"/>
</dbReference>
<evidence type="ECO:0000256" key="6">
    <source>
        <dbReference type="ARBA" id="ARBA00024916"/>
    </source>
</evidence>
<evidence type="ECO:0000256" key="7">
    <source>
        <dbReference type="ARBA" id="ARBA00030776"/>
    </source>
</evidence>
<keyword evidence="5 8" id="KW-0804">Transcription</keyword>
<dbReference type="GO" id="GO:0003746">
    <property type="term" value="F:translation elongation factor activity"/>
    <property type="evidence" value="ECO:0007669"/>
    <property type="project" value="UniProtKB-KW"/>
</dbReference>
<evidence type="ECO:0000256" key="3">
    <source>
        <dbReference type="ARBA" id="ARBA00023015"/>
    </source>
</evidence>
<evidence type="ECO:0000256" key="4">
    <source>
        <dbReference type="ARBA" id="ARBA00023125"/>
    </source>
</evidence>
<feature type="domain" description="Transcription elongation factor GreA/GreB C-terminal" evidence="10">
    <location>
        <begin position="81"/>
        <end position="153"/>
    </location>
</feature>
<protein>
    <recommendedName>
        <fullName evidence="2 8">Transcription elongation factor GreA</fullName>
    </recommendedName>
    <alternativeName>
        <fullName evidence="7 8">Transcript cleavage factor GreA</fullName>
    </alternativeName>
</protein>
<dbReference type="FunFam" id="3.10.50.30:FF:000001">
    <property type="entry name" value="Transcription elongation factor GreA"/>
    <property type="match status" value="1"/>
</dbReference>
<dbReference type="Pfam" id="PF01272">
    <property type="entry name" value="GreA_GreB"/>
    <property type="match status" value="1"/>
</dbReference>
<organism evidence="12 13">
    <name type="scientific">Candidatus Terrybacteria bacterium RIFCSPLOWO2_02_42_20</name>
    <dbReference type="NCBI Taxonomy" id="1802370"/>
    <lineage>
        <taxon>Bacteria</taxon>
        <taxon>Candidatus Terryibacteriota</taxon>
    </lineage>
</organism>
<dbReference type="NCBIfam" id="NF001263">
    <property type="entry name" value="PRK00226.1-4"/>
    <property type="match status" value="1"/>
</dbReference>
<dbReference type="GO" id="GO:0032784">
    <property type="term" value="P:regulation of DNA-templated transcription elongation"/>
    <property type="evidence" value="ECO:0007669"/>
    <property type="project" value="UniProtKB-UniRule"/>
</dbReference>
<dbReference type="HAMAP" id="MF_00105">
    <property type="entry name" value="GreA_GreB"/>
    <property type="match status" value="1"/>
</dbReference>
<dbReference type="FunFam" id="1.10.287.180:FF:000001">
    <property type="entry name" value="Transcription elongation factor GreA"/>
    <property type="match status" value="1"/>
</dbReference>
<dbReference type="InterPro" id="IPR036805">
    <property type="entry name" value="Tscrpt_elong_fac_GreA/B_N_sf"/>
</dbReference>
<comment type="function">
    <text evidence="6 8 9">Necessary for efficient RNA polymerase transcription elongation past template-encoded arresting sites. The arresting sites in DNA have the property of trapping a certain fraction of elongating RNA polymerases that pass through, resulting in locked ternary complexes. Cleavage of the nascent transcript by cleavage factors such as GreA or GreB allows the resumption of elongation from the new 3'terminus. GreA releases sequences of 2 to 3 nucleotides.</text>
</comment>
<dbReference type="InterPro" id="IPR023459">
    <property type="entry name" value="Tscrpt_elong_fac_GreA/B_fam"/>
</dbReference>
<dbReference type="Proteomes" id="UP000177649">
    <property type="component" value="Unassembled WGS sequence"/>
</dbReference>
<proteinExistence type="inferred from homology"/>
<dbReference type="SUPFAM" id="SSF54534">
    <property type="entry name" value="FKBP-like"/>
    <property type="match status" value="1"/>
</dbReference>
<dbReference type="PIRSF" id="PIRSF006092">
    <property type="entry name" value="GreA_GreB"/>
    <property type="match status" value="1"/>
</dbReference>
<dbReference type="EMBL" id="MHTA01000032">
    <property type="protein sequence ID" value="OHA53625.1"/>
    <property type="molecule type" value="Genomic_DNA"/>
</dbReference>
<keyword evidence="12" id="KW-0648">Protein biosynthesis</keyword>
<dbReference type="InterPro" id="IPR001437">
    <property type="entry name" value="Tscrpt_elong_fac_GreA/B_C"/>
</dbReference>
<evidence type="ECO:0000313" key="12">
    <source>
        <dbReference type="EMBL" id="OHA53625.1"/>
    </source>
</evidence>
<comment type="similarity">
    <text evidence="1 8 9">Belongs to the GreA/GreB family.</text>
</comment>
<keyword evidence="3 8" id="KW-0805">Transcription regulation</keyword>
<dbReference type="PANTHER" id="PTHR30437:SF4">
    <property type="entry name" value="TRANSCRIPTION ELONGATION FACTOR GREA"/>
    <property type="match status" value="1"/>
</dbReference>
<evidence type="ECO:0000256" key="1">
    <source>
        <dbReference type="ARBA" id="ARBA00008213"/>
    </source>
</evidence>
<dbReference type="GO" id="GO:0070063">
    <property type="term" value="F:RNA polymerase binding"/>
    <property type="evidence" value="ECO:0007669"/>
    <property type="project" value="InterPro"/>
</dbReference>
<dbReference type="AlphaFoldDB" id="A0A1G2PZ87"/>
<dbReference type="Gene3D" id="1.10.287.180">
    <property type="entry name" value="Transcription elongation factor, GreA/GreB, N-terminal domain"/>
    <property type="match status" value="1"/>
</dbReference>
<dbReference type="PROSITE" id="PS00829">
    <property type="entry name" value="GREAB_1"/>
    <property type="match status" value="1"/>
</dbReference>
<evidence type="ECO:0000256" key="2">
    <source>
        <dbReference type="ARBA" id="ARBA00013729"/>
    </source>
</evidence>
<reference evidence="12 13" key="1">
    <citation type="journal article" date="2016" name="Nat. Commun.">
        <title>Thousands of microbial genomes shed light on interconnected biogeochemical processes in an aquifer system.</title>
        <authorList>
            <person name="Anantharaman K."/>
            <person name="Brown C.T."/>
            <person name="Hug L.A."/>
            <person name="Sharon I."/>
            <person name="Castelle C.J."/>
            <person name="Probst A.J."/>
            <person name="Thomas B.C."/>
            <person name="Singh A."/>
            <person name="Wilkins M.J."/>
            <person name="Karaoz U."/>
            <person name="Brodie E.L."/>
            <person name="Williams K.H."/>
            <person name="Hubbard S.S."/>
            <person name="Banfield J.F."/>
        </authorList>
    </citation>
    <scope>NUCLEOTIDE SEQUENCE [LARGE SCALE GENOMIC DNA]</scope>
</reference>
<feature type="coiled-coil region" evidence="8">
    <location>
        <begin position="11"/>
        <end position="68"/>
    </location>
</feature>
<feature type="domain" description="Transcription elongation factor GreA/GreB N-terminal" evidence="11">
    <location>
        <begin position="5"/>
        <end position="74"/>
    </location>
</feature>
<comment type="caution">
    <text evidence="12">The sequence shown here is derived from an EMBL/GenBank/DDBJ whole genome shotgun (WGS) entry which is preliminary data.</text>
</comment>
<sequence>MNNEYLSKEGLEKLKNELESLKTVKRKEIADRLKHAKSLGDLSENAEYKETLEAMNFMEDRIEKLEDIIKRAVVIEKGSGSTVQLGSAVKIKKEADGKICEYFLVGQEEADISLGKISNQSPIGRALVGKRKGDKVKVLTPGGEIKYTIENIS</sequence>
<dbReference type="PROSITE" id="PS00830">
    <property type="entry name" value="GREAB_2"/>
    <property type="match status" value="1"/>
</dbReference>
<keyword evidence="8" id="KW-0175">Coiled coil</keyword>
<gene>
    <name evidence="8" type="primary">greA</name>
    <name evidence="12" type="ORF">A2Z62_02125</name>
</gene>
<dbReference type="InterPro" id="IPR036953">
    <property type="entry name" value="GreA/GreB_C_sf"/>
</dbReference>
<evidence type="ECO:0000259" key="11">
    <source>
        <dbReference type="Pfam" id="PF03449"/>
    </source>
</evidence>
<dbReference type="GO" id="GO:0003677">
    <property type="term" value="F:DNA binding"/>
    <property type="evidence" value="ECO:0007669"/>
    <property type="project" value="UniProtKB-UniRule"/>
</dbReference>
<dbReference type="InterPro" id="IPR018151">
    <property type="entry name" value="TF_GreA/GreB_CS"/>
</dbReference>
<dbReference type="Gene3D" id="3.10.50.30">
    <property type="entry name" value="Transcription elongation factor, GreA/GreB, C-terminal domain"/>
    <property type="match status" value="1"/>
</dbReference>
<evidence type="ECO:0000313" key="13">
    <source>
        <dbReference type="Proteomes" id="UP000177649"/>
    </source>
</evidence>
<name>A0A1G2PZ87_9BACT</name>
<dbReference type="InterPro" id="IPR006359">
    <property type="entry name" value="Tscrpt_elong_fac_GreA"/>
</dbReference>
<evidence type="ECO:0000256" key="8">
    <source>
        <dbReference type="HAMAP-Rule" id="MF_00105"/>
    </source>
</evidence>
<evidence type="ECO:0000259" key="10">
    <source>
        <dbReference type="Pfam" id="PF01272"/>
    </source>
</evidence>